<dbReference type="InterPro" id="IPR000719">
    <property type="entry name" value="Prot_kinase_dom"/>
</dbReference>
<reference evidence="13" key="1">
    <citation type="submission" date="2016-10" db="EMBL/GenBank/DDBJ databases">
        <authorList>
            <person name="Varghese N."/>
            <person name="Submissions S."/>
        </authorList>
    </citation>
    <scope>NUCLEOTIDE SEQUENCE [LARGE SCALE GENOMIC DNA]</scope>
    <source>
        <strain evidence="13">DSM 19083</strain>
    </source>
</reference>
<feature type="compositionally biased region" description="Low complexity" evidence="9">
    <location>
        <begin position="476"/>
        <end position="488"/>
    </location>
</feature>
<dbReference type="AlphaFoldDB" id="A0A1I2HQA0"/>
<keyword evidence="10" id="KW-1133">Transmembrane helix</keyword>
<feature type="compositionally biased region" description="Basic and acidic residues" evidence="9">
    <location>
        <begin position="335"/>
        <end position="344"/>
    </location>
</feature>
<dbReference type="EC" id="2.7.11.1" evidence="1"/>
<feature type="region of interest" description="Disordered" evidence="9">
    <location>
        <begin position="276"/>
        <end position="494"/>
    </location>
</feature>
<dbReference type="EMBL" id="FONZ01000005">
    <property type="protein sequence ID" value="SFF32485.1"/>
    <property type="molecule type" value="Genomic_DNA"/>
</dbReference>
<dbReference type="RefSeq" id="WP_093379317.1">
    <property type="nucleotide sequence ID" value="NZ_BNAN01000001.1"/>
</dbReference>
<accession>A0A1I2HQA0</accession>
<dbReference type="PROSITE" id="PS00108">
    <property type="entry name" value="PROTEIN_KINASE_ST"/>
    <property type="match status" value="1"/>
</dbReference>
<keyword evidence="4" id="KW-0547">Nucleotide-binding</keyword>
<evidence type="ECO:0000256" key="1">
    <source>
        <dbReference type="ARBA" id="ARBA00012513"/>
    </source>
</evidence>
<dbReference type="Gene3D" id="3.30.200.20">
    <property type="entry name" value="Phosphorylase Kinase, domain 1"/>
    <property type="match status" value="1"/>
</dbReference>
<dbReference type="FunFam" id="3.30.200.20:FF:000035">
    <property type="entry name" value="Serine/threonine protein kinase Stk1"/>
    <property type="match status" value="1"/>
</dbReference>
<keyword evidence="3" id="KW-0808">Transferase</keyword>
<dbReference type="Proteomes" id="UP000198520">
    <property type="component" value="Unassembled WGS sequence"/>
</dbReference>
<dbReference type="InterPro" id="IPR008271">
    <property type="entry name" value="Ser/Thr_kinase_AS"/>
</dbReference>
<evidence type="ECO:0000256" key="7">
    <source>
        <dbReference type="ARBA" id="ARBA00047899"/>
    </source>
</evidence>
<dbReference type="GO" id="GO:0005524">
    <property type="term" value="F:ATP binding"/>
    <property type="evidence" value="ECO:0007669"/>
    <property type="project" value="UniProtKB-KW"/>
</dbReference>
<dbReference type="Pfam" id="PF00069">
    <property type="entry name" value="Pkinase"/>
    <property type="match status" value="1"/>
</dbReference>
<evidence type="ECO:0000256" key="10">
    <source>
        <dbReference type="SAM" id="Phobius"/>
    </source>
</evidence>
<evidence type="ECO:0000256" key="4">
    <source>
        <dbReference type="ARBA" id="ARBA00022741"/>
    </source>
</evidence>
<dbReference type="OrthoDB" id="9762169at2"/>
<feature type="compositionally biased region" description="Pro residues" evidence="9">
    <location>
        <begin position="452"/>
        <end position="465"/>
    </location>
</feature>
<feature type="compositionally biased region" description="Pro residues" evidence="9">
    <location>
        <begin position="432"/>
        <end position="444"/>
    </location>
</feature>
<comment type="catalytic activity">
    <reaction evidence="7">
        <text>L-threonyl-[protein] + ATP = O-phospho-L-threonyl-[protein] + ADP + H(+)</text>
        <dbReference type="Rhea" id="RHEA:46608"/>
        <dbReference type="Rhea" id="RHEA-COMP:11060"/>
        <dbReference type="Rhea" id="RHEA-COMP:11605"/>
        <dbReference type="ChEBI" id="CHEBI:15378"/>
        <dbReference type="ChEBI" id="CHEBI:30013"/>
        <dbReference type="ChEBI" id="CHEBI:30616"/>
        <dbReference type="ChEBI" id="CHEBI:61977"/>
        <dbReference type="ChEBI" id="CHEBI:456216"/>
        <dbReference type="EC" id="2.7.11.1"/>
    </reaction>
</comment>
<gene>
    <name evidence="12" type="ORF">SAMN04488035_2476</name>
</gene>
<evidence type="ECO:0000259" key="11">
    <source>
        <dbReference type="PROSITE" id="PS50011"/>
    </source>
</evidence>
<dbReference type="PANTHER" id="PTHR43289:SF6">
    <property type="entry name" value="SERINE_THREONINE-PROTEIN KINASE NEKL-3"/>
    <property type="match status" value="1"/>
</dbReference>
<feature type="compositionally biased region" description="Low complexity" evidence="9">
    <location>
        <begin position="287"/>
        <end position="334"/>
    </location>
</feature>
<dbReference type="GO" id="GO:0004674">
    <property type="term" value="F:protein serine/threonine kinase activity"/>
    <property type="evidence" value="ECO:0007669"/>
    <property type="project" value="UniProtKB-KW"/>
</dbReference>
<feature type="region of interest" description="Disordered" evidence="9">
    <location>
        <begin position="525"/>
        <end position="575"/>
    </location>
</feature>
<keyword evidence="6" id="KW-0067">ATP-binding</keyword>
<evidence type="ECO:0000256" key="2">
    <source>
        <dbReference type="ARBA" id="ARBA00022527"/>
    </source>
</evidence>
<dbReference type="PROSITE" id="PS50011">
    <property type="entry name" value="PROTEIN_KINASE_DOM"/>
    <property type="match status" value="1"/>
</dbReference>
<dbReference type="GO" id="GO:0045717">
    <property type="term" value="P:negative regulation of fatty acid biosynthetic process"/>
    <property type="evidence" value="ECO:0007669"/>
    <property type="project" value="UniProtKB-ARBA"/>
</dbReference>
<evidence type="ECO:0000256" key="6">
    <source>
        <dbReference type="ARBA" id="ARBA00022840"/>
    </source>
</evidence>
<dbReference type="Gene3D" id="1.10.510.10">
    <property type="entry name" value="Transferase(Phosphotransferase) domain 1"/>
    <property type="match status" value="1"/>
</dbReference>
<dbReference type="FunFam" id="1.10.510.10:FF:000021">
    <property type="entry name" value="Serine/threonine protein kinase"/>
    <property type="match status" value="1"/>
</dbReference>
<sequence length="575" mass="59671">MKPVEGLALGGRYRLVRQIAVGGMGEVWVARDTSLARDVAVKVLREEFAGNSDFLDRLRTEARNSAALSHTNIAQLYDYGEQSGSGYLVMELVVGEPLSDLLERRPVLPPRTLLPILAQTARGLHAAHVAGVVHRDVKPGNILLEHGTTVKITDFGVSLATNQVPMTAAGMVMGTAQYLSPEQAIGRAATGASDIYALGIVAYEATVGHRPFTGQTPVDIAVAHVNEAVPPLPTTVHTDLAALIMQMLDKDPTRRPRSGAALAAVLDQLAESIETDPFGRNRSSLGRHSAMSSVSAHSAASVRTAASPESSSFAPRPAPSSTAGTAAPSRAAVRAAREAREASTRTDAPWHTTASRTPVPRPVTRTTVQPQVPPAEAASGAAGAGPDAGTQAPSWTATTAPAEEAPRSGGTAWPREASRYAASGPLPTAQPSVPPPPVPRPPTSGPASDPAWLPPVPSPPPPSIPPATRRQATTVRRPASAARALPAPGRSTSTGLRLGRFSWPSLVLAGILLVMIVAAILNLGSGDDDGANAQEYRGGASRTVSGSPFPGSDDGKMHIMDLRPTAVDPTTPKDA</sequence>
<evidence type="ECO:0000256" key="9">
    <source>
        <dbReference type="SAM" id="MobiDB-lite"/>
    </source>
</evidence>
<proteinExistence type="predicted"/>
<feature type="domain" description="Protein kinase" evidence="11">
    <location>
        <begin position="13"/>
        <end position="279"/>
    </location>
</feature>
<evidence type="ECO:0000313" key="13">
    <source>
        <dbReference type="Proteomes" id="UP000198520"/>
    </source>
</evidence>
<dbReference type="STRING" id="285351.SAMN04488035_2476"/>
<feature type="compositionally biased region" description="Low complexity" evidence="9">
    <location>
        <begin position="356"/>
        <end position="403"/>
    </location>
</feature>
<evidence type="ECO:0000256" key="8">
    <source>
        <dbReference type="ARBA" id="ARBA00048679"/>
    </source>
</evidence>
<keyword evidence="10" id="KW-0812">Transmembrane</keyword>
<dbReference type="SUPFAM" id="SSF56112">
    <property type="entry name" value="Protein kinase-like (PK-like)"/>
    <property type="match status" value="1"/>
</dbReference>
<name>A0A1I2HQA0_9MICO</name>
<keyword evidence="2 12" id="KW-0723">Serine/threonine-protein kinase</keyword>
<feature type="transmembrane region" description="Helical" evidence="10">
    <location>
        <begin position="501"/>
        <end position="521"/>
    </location>
</feature>
<evidence type="ECO:0000256" key="5">
    <source>
        <dbReference type="ARBA" id="ARBA00022777"/>
    </source>
</evidence>
<dbReference type="InterPro" id="IPR011009">
    <property type="entry name" value="Kinase-like_dom_sf"/>
</dbReference>
<comment type="catalytic activity">
    <reaction evidence="8">
        <text>L-seryl-[protein] + ATP = O-phospho-L-seryl-[protein] + ADP + H(+)</text>
        <dbReference type="Rhea" id="RHEA:17989"/>
        <dbReference type="Rhea" id="RHEA-COMP:9863"/>
        <dbReference type="Rhea" id="RHEA-COMP:11604"/>
        <dbReference type="ChEBI" id="CHEBI:15378"/>
        <dbReference type="ChEBI" id="CHEBI:29999"/>
        <dbReference type="ChEBI" id="CHEBI:30616"/>
        <dbReference type="ChEBI" id="CHEBI:83421"/>
        <dbReference type="ChEBI" id="CHEBI:456216"/>
        <dbReference type="EC" id="2.7.11.1"/>
    </reaction>
</comment>
<organism evidence="12 13">
    <name type="scientific">Flavimobilis marinus</name>
    <dbReference type="NCBI Taxonomy" id="285351"/>
    <lineage>
        <taxon>Bacteria</taxon>
        <taxon>Bacillati</taxon>
        <taxon>Actinomycetota</taxon>
        <taxon>Actinomycetes</taxon>
        <taxon>Micrococcales</taxon>
        <taxon>Jonesiaceae</taxon>
        <taxon>Flavimobilis</taxon>
    </lineage>
</organism>
<evidence type="ECO:0000313" key="12">
    <source>
        <dbReference type="EMBL" id="SFF32485.1"/>
    </source>
</evidence>
<evidence type="ECO:0000256" key="3">
    <source>
        <dbReference type="ARBA" id="ARBA00022679"/>
    </source>
</evidence>
<keyword evidence="5 12" id="KW-0418">Kinase</keyword>
<keyword evidence="10" id="KW-0472">Membrane</keyword>
<dbReference type="PANTHER" id="PTHR43289">
    <property type="entry name" value="MITOGEN-ACTIVATED PROTEIN KINASE KINASE KINASE 20-RELATED"/>
    <property type="match status" value="1"/>
</dbReference>
<dbReference type="SMART" id="SM00220">
    <property type="entry name" value="S_TKc"/>
    <property type="match status" value="1"/>
</dbReference>
<keyword evidence="13" id="KW-1185">Reference proteome</keyword>
<protein>
    <recommendedName>
        <fullName evidence="1">non-specific serine/threonine protein kinase</fullName>
        <ecNumber evidence="1">2.7.11.1</ecNumber>
    </recommendedName>
</protein>
<dbReference type="CDD" id="cd14014">
    <property type="entry name" value="STKc_PknB_like"/>
    <property type="match status" value="1"/>
</dbReference>